<accession>A0A4Q9DIX6</accession>
<dbReference type="Gene3D" id="2.10.109.10">
    <property type="entry name" value="Umud Fragment, subunit A"/>
    <property type="match status" value="1"/>
</dbReference>
<proteinExistence type="predicted"/>
<gene>
    <name evidence="1" type="ORF">EYB31_30115</name>
</gene>
<dbReference type="InterPro" id="IPR036286">
    <property type="entry name" value="LexA/Signal_pep-like_sf"/>
</dbReference>
<dbReference type="Proteomes" id="UP000293142">
    <property type="component" value="Unassembled WGS sequence"/>
</dbReference>
<dbReference type="EMBL" id="SIRE01000026">
    <property type="protein sequence ID" value="TBL71353.1"/>
    <property type="molecule type" value="Genomic_DNA"/>
</dbReference>
<keyword evidence="2" id="KW-1185">Reference proteome</keyword>
<evidence type="ECO:0008006" key="3">
    <source>
        <dbReference type="Google" id="ProtNLM"/>
    </source>
</evidence>
<dbReference type="AlphaFoldDB" id="A0A4Q9DIX6"/>
<evidence type="ECO:0000313" key="2">
    <source>
        <dbReference type="Proteomes" id="UP000293142"/>
    </source>
</evidence>
<dbReference type="OrthoDB" id="2606296at2"/>
<evidence type="ECO:0000313" key="1">
    <source>
        <dbReference type="EMBL" id="TBL71353.1"/>
    </source>
</evidence>
<protein>
    <recommendedName>
        <fullName evidence="3">Peptidase S24/S26A/S26B/S26C domain-containing protein</fullName>
    </recommendedName>
</protein>
<dbReference type="SUPFAM" id="SSF51306">
    <property type="entry name" value="LexA/Signal peptidase"/>
    <property type="match status" value="1"/>
</dbReference>
<name>A0A4Q9DIX6_9BACL</name>
<dbReference type="RefSeq" id="WP_131017218.1">
    <property type="nucleotide sequence ID" value="NZ_SIRE01000026.1"/>
</dbReference>
<reference evidence="1 2" key="1">
    <citation type="submission" date="2019-02" db="EMBL/GenBank/DDBJ databases">
        <title>Paenibacillus sp. nov., isolated from surface-sterilized tissue of Thalictrum simplex L.</title>
        <authorList>
            <person name="Tuo L."/>
        </authorList>
    </citation>
    <scope>NUCLEOTIDE SEQUENCE [LARGE SCALE GENOMIC DNA]</scope>
    <source>
        <strain evidence="1 2">N2SHLJ1</strain>
    </source>
</reference>
<organism evidence="1 2">
    <name type="scientific">Paenibacillus thalictri</name>
    <dbReference type="NCBI Taxonomy" id="2527873"/>
    <lineage>
        <taxon>Bacteria</taxon>
        <taxon>Bacillati</taxon>
        <taxon>Bacillota</taxon>
        <taxon>Bacilli</taxon>
        <taxon>Bacillales</taxon>
        <taxon>Paenibacillaceae</taxon>
        <taxon>Paenibacillus</taxon>
    </lineage>
</organism>
<comment type="caution">
    <text evidence="1">The sequence shown here is derived from an EMBL/GenBank/DDBJ whole genome shotgun (WGS) entry which is preliminary data.</text>
</comment>
<sequence>MQNKIIPVLAKGWTQSFFTLSMDDTDLSSAPHLALPQATDAQFAMQLGDDGLSGLGIRRGDYLLFGTTQQLRASGQIALIREGEEYIIREAYWSGDTTRLRVPSDMYPALVLPTENIRITAVLDNVIKNDEFARIITFH</sequence>